<dbReference type="EMBL" id="GL433839">
    <property type="protein sequence ID" value="EFN57421.1"/>
    <property type="molecule type" value="Genomic_DNA"/>
</dbReference>
<reference evidence="12 13" key="1">
    <citation type="journal article" date="2010" name="Plant Cell">
        <title>The Chlorella variabilis NC64A genome reveals adaptation to photosymbiosis, coevolution with viruses, and cryptic sex.</title>
        <authorList>
            <person name="Blanc G."/>
            <person name="Duncan G."/>
            <person name="Agarkova I."/>
            <person name="Borodovsky M."/>
            <person name="Gurnon J."/>
            <person name="Kuo A."/>
            <person name="Lindquist E."/>
            <person name="Lucas S."/>
            <person name="Pangilinan J."/>
            <person name="Polle J."/>
            <person name="Salamov A."/>
            <person name="Terry A."/>
            <person name="Yamada T."/>
            <person name="Dunigan D.D."/>
            <person name="Grigoriev I.V."/>
            <person name="Claverie J.M."/>
            <person name="Van Etten J.L."/>
        </authorList>
    </citation>
    <scope>NUCLEOTIDE SEQUENCE [LARGE SCALE GENOMIC DNA]</scope>
    <source>
        <strain evidence="12 13">NC64A</strain>
    </source>
</reference>
<evidence type="ECO:0000256" key="3">
    <source>
        <dbReference type="ARBA" id="ARBA00012039"/>
    </source>
</evidence>
<dbReference type="GO" id="GO:0005634">
    <property type="term" value="C:nucleus"/>
    <property type="evidence" value="ECO:0007669"/>
    <property type="project" value="UniProtKB-SubCell"/>
</dbReference>
<keyword evidence="5" id="KW-0645">Protease</keyword>
<keyword evidence="10" id="KW-0539">Nucleus</keyword>
<dbReference type="GO" id="GO:0005737">
    <property type="term" value="C:cytoplasm"/>
    <property type="evidence" value="ECO:0007669"/>
    <property type="project" value="TreeGrafter"/>
</dbReference>
<dbReference type="FunFam" id="3.60.20.10:FF:000010">
    <property type="entry name" value="Proteasome subunit beta type-1"/>
    <property type="match status" value="1"/>
</dbReference>
<dbReference type="Pfam" id="PF00227">
    <property type="entry name" value="Proteasome"/>
    <property type="match status" value="1"/>
</dbReference>
<evidence type="ECO:0000256" key="2">
    <source>
        <dbReference type="ARBA" id="ARBA00004123"/>
    </source>
</evidence>
<dbReference type="MEROPS" id="T01.010"/>
<comment type="subcellular location">
    <subcellularLocation>
        <location evidence="2">Nucleus</location>
    </subcellularLocation>
</comment>
<dbReference type="GO" id="GO:0004298">
    <property type="term" value="F:threonine-type endopeptidase activity"/>
    <property type="evidence" value="ECO:0007669"/>
    <property type="project" value="UniProtKB-KW"/>
</dbReference>
<dbReference type="PANTHER" id="PTHR32194:SF0">
    <property type="entry name" value="ATP-DEPENDENT PROTEASE SUBUNIT HSLV"/>
    <property type="match status" value="1"/>
</dbReference>
<evidence type="ECO:0000256" key="5">
    <source>
        <dbReference type="ARBA" id="ARBA00022670"/>
    </source>
</evidence>
<protein>
    <recommendedName>
        <fullName evidence="3">proteasome endopeptidase complex</fullName>
        <ecNumber evidence="3">3.4.25.1</ecNumber>
    </recommendedName>
</protein>
<dbReference type="PANTHER" id="PTHR32194">
    <property type="entry name" value="METALLOPROTEASE TLDD"/>
    <property type="match status" value="1"/>
</dbReference>
<keyword evidence="4" id="KW-0963">Cytoplasm</keyword>
<dbReference type="STRING" id="554065.E1Z8Y2"/>
<dbReference type="FunCoup" id="E1Z8Y2">
    <property type="interactions" value="1918"/>
</dbReference>
<evidence type="ECO:0000256" key="11">
    <source>
        <dbReference type="PIRSR" id="PIRSR600243-1"/>
    </source>
</evidence>
<feature type="active site" description="Nucleophile" evidence="11">
    <location>
        <position position="3"/>
    </location>
</feature>
<name>E1Z8Y2_CHLVA</name>
<dbReference type="InterPro" id="IPR000243">
    <property type="entry name" value="Pept_T1A_subB"/>
</dbReference>
<dbReference type="OMA" id="TFIYGYC"/>
<comment type="catalytic activity">
    <reaction evidence="1">
        <text>Cleavage of peptide bonds with very broad specificity.</text>
        <dbReference type="EC" id="3.4.25.1"/>
    </reaction>
</comment>
<dbReference type="GO" id="GO:0019774">
    <property type="term" value="C:proteasome core complex, beta-subunit complex"/>
    <property type="evidence" value="ECO:0007669"/>
    <property type="project" value="UniProtKB-ARBA"/>
</dbReference>
<keyword evidence="8" id="KW-0647">Proteasome</keyword>
<evidence type="ECO:0000256" key="1">
    <source>
        <dbReference type="ARBA" id="ARBA00001198"/>
    </source>
</evidence>
<evidence type="ECO:0000256" key="4">
    <source>
        <dbReference type="ARBA" id="ARBA00022490"/>
    </source>
</evidence>
<keyword evidence="6" id="KW-0888">Threonine protease</keyword>
<dbReference type="EC" id="3.4.25.1" evidence="3"/>
<evidence type="ECO:0000256" key="8">
    <source>
        <dbReference type="ARBA" id="ARBA00022942"/>
    </source>
</evidence>
<dbReference type="InterPro" id="IPR029055">
    <property type="entry name" value="Ntn_hydrolases_N"/>
</dbReference>
<dbReference type="Gene3D" id="3.60.20.10">
    <property type="entry name" value="Glutamine Phosphoribosylpyrophosphate, subunit 1, domain 1"/>
    <property type="match status" value="1"/>
</dbReference>
<dbReference type="eggNOG" id="KOG0174">
    <property type="taxonomic scope" value="Eukaryota"/>
</dbReference>
<dbReference type="KEGG" id="cvr:CHLNCDRAFT_56068"/>
<dbReference type="GeneID" id="17357186"/>
<keyword evidence="7" id="KW-0378">Hydrolase</keyword>
<evidence type="ECO:0000256" key="7">
    <source>
        <dbReference type="ARBA" id="ARBA00022801"/>
    </source>
</evidence>
<dbReference type="GO" id="GO:0051603">
    <property type="term" value="P:proteolysis involved in protein catabolic process"/>
    <property type="evidence" value="ECO:0007669"/>
    <property type="project" value="InterPro"/>
</dbReference>
<dbReference type="Proteomes" id="UP000008141">
    <property type="component" value="Unassembled WGS sequence"/>
</dbReference>
<evidence type="ECO:0000256" key="9">
    <source>
        <dbReference type="ARBA" id="ARBA00023145"/>
    </source>
</evidence>
<dbReference type="PRINTS" id="PR00141">
    <property type="entry name" value="PROTEASOME"/>
</dbReference>
<organism evidence="13">
    <name type="scientific">Chlorella variabilis</name>
    <name type="common">Green alga</name>
    <dbReference type="NCBI Taxonomy" id="554065"/>
    <lineage>
        <taxon>Eukaryota</taxon>
        <taxon>Viridiplantae</taxon>
        <taxon>Chlorophyta</taxon>
        <taxon>core chlorophytes</taxon>
        <taxon>Trebouxiophyceae</taxon>
        <taxon>Chlorellales</taxon>
        <taxon>Chlorellaceae</taxon>
        <taxon>Chlorella clade</taxon>
        <taxon>Chlorella</taxon>
    </lineage>
</organism>
<dbReference type="SUPFAM" id="SSF56235">
    <property type="entry name" value="N-terminal nucleophile aminohydrolases (Ntn hydrolases)"/>
    <property type="match status" value="1"/>
</dbReference>
<dbReference type="OrthoDB" id="7854943at2759"/>
<dbReference type="InParanoid" id="E1Z8Y2"/>
<dbReference type="PROSITE" id="PS51476">
    <property type="entry name" value="PROTEASOME_BETA_2"/>
    <property type="match status" value="1"/>
</dbReference>
<dbReference type="InterPro" id="IPR023333">
    <property type="entry name" value="Proteasome_suB-type"/>
</dbReference>
<keyword evidence="13" id="KW-1185">Reference proteome</keyword>
<accession>E1Z8Y2</accession>
<sequence>MGTTIMAASYDGGVVMGADSRTSTGSYVANRVTDKITPLTDRVYICRSGSAADTQNLSRYVQWFLEQHGMELGDDPEVKTAAKLAQTMAYQNKNLLQASGGLAGLIVAGWDKHHGGSVFAIPLGGTLVKVPFSIGGSGSAYINGLCDRLWRPNMSEEECKAFVVKAVSHAMARDGSSGGCIRTVVISKDGIKRSFIPGDEVPVAAGELPPPVRQVRA</sequence>
<proteinExistence type="predicted"/>
<gene>
    <name evidence="12" type="ORF">CHLNCDRAFT_56068</name>
</gene>
<evidence type="ECO:0000256" key="10">
    <source>
        <dbReference type="ARBA" id="ARBA00023242"/>
    </source>
</evidence>
<dbReference type="AlphaFoldDB" id="E1Z8Y2"/>
<dbReference type="RefSeq" id="XP_005849523.1">
    <property type="nucleotide sequence ID" value="XM_005849461.1"/>
</dbReference>
<dbReference type="InterPro" id="IPR001353">
    <property type="entry name" value="Proteasome_sua/b"/>
</dbReference>
<dbReference type="CDD" id="cd03762">
    <property type="entry name" value="proteasome_beta_type_6"/>
    <property type="match status" value="1"/>
</dbReference>
<keyword evidence="9" id="KW-0865">Zymogen</keyword>
<evidence type="ECO:0000313" key="13">
    <source>
        <dbReference type="Proteomes" id="UP000008141"/>
    </source>
</evidence>
<evidence type="ECO:0000313" key="12">
    <source>
        <dbReference type="EMBL" id="EFN57421.1"/>
    </source>
</evidence>
<evidence type="ECO:0000256" key="6">
    <source>
        <dbReference type="ARBA" id="ARBA00022698"/>
    </source>
</evidence>